<comment type="caution">
    <text evidence="1">The sequence shown here is derived from an EMBL/GenBank/DDBJ whole genome shotgun (WGS) entry which is preliminary data.</text>
</comment>
<evidence type="ECO:0008006" key="3">
    <source>
        <dbReference type="Google" id="ProtNLM"/>
    </source>
</evidence>
<reference evidence="1 2" key="1">
    <citation type="journal article" date="2018" name="Evol. Lett.">
        <title>Horizontal gene cluster transfer increased hallucinogenic mushroom diversity.</title>
        <authorList>
            <person name="Reynolds H.T."/>
            <person name="Vijayakumar V."/>
            <person name="Gluck-Thaler E."/>
            <person name="Korotkin H.B."/>
            <person name="Matheny P.B."/>
            <person name="Slot J.C."/>
        </authorList>
    </citation>
    <scope>NUCLEOTIDE SEQUENCE [LARGE SCALE GENOMIC DNA]</scope>
    <source>
        <strain evidence="1 2">2629</strain>
    </source>
</reference>
<dbReference type="Proteomes" id="UP000284842">
    <property type="component" value="Unassembled WGS sequence"/>
</dbReference>
<dbReference type="InParanoid" id="A0A409W0L7"/>
<dbReference type="EMBL" id="NHTK01005888">
    <property type="protein sequence ID" value="PPQ72045.1"/>
    <property type="molecule type" value="Genomic_DNA"/>
</dbReference>
<sequence>MPQDKSIPYDIYQEIFSHISDDDKATLSACSQLAPCFREPMQERLFKSIELEYTERSVEDLEEYHQMIIVWADEIEESKSKMLLRALESNPKLTEYIKELKITISPSPGIYEVESLLGDKTITFDDLVTHITHLTSLSVICRPSPVTHEAYSRPLKAAIKQLLARNANLTSVNLSGIFQFAIAELQHLQSSVKSLTLARVSNRRFLLPGENVSSPEDQDGVACTPTSLCIIDPGRATPFVGALQGEVEIRDEDTYYIYRYKRRTPYLSFSQLESLEIPETASVNDIRGLLSFADPNKLRRLCLQTPSLSFTTHSLVFDDNEAPGFELTHRGDGADPRFNSYILDLTDFTRLESFQMHGDMHYIQGTTMVSPEILTHIPWVTQVIERLPRPDNVVWFATCHFIIWCFKFARAPK</sequence>
<evidence type="ECO:0000313" key="2">
    <source>
        <dbReference type="Proteomes" id="UP000284842"/>
    </source>
</evidence>
<keyword evidence="2" id="KW-1185">Reference proteome</keyword>
<name>A0A409W0L7_9AGAR</name>
<proteinExistence type="predicted"/>
<gene>
    <name evidence="1" type="ORF">CVT24_008086</name>
</gene>
<protein>
    <recommendedName>
        <fullName evidence="3">F-box domain-containing protein</fullName>
    </recommendedName>
</protein>
<organism evidence="1 2">
    <name type="scientific">Panaeolus cyanescens</name>
    <dbReference type="NCBI Taxonomy" id="181874"/>
    <lineage>
        <taxon>Eukaryota</taxon>
        <taxon>Fungi</taxon>
        <taxon>Dikarya</taxon>
        <taxon>Basidiomycota</taxon>
        <taxon>Agaricomycotina</taxon>
        <taxon>Agaricomycetes</taxon>
        <taxon>Agaricomycetidae</taxon>
        <taxon>Agaricales</taxon>
        <taxon>Agaricineae</taxon>
        <taxon>Galeropsidaceae</taxon>
        <taxon>Panaeolus</taxon>
    </lineage>
</organism>
<dbReference type="AlphaFoldDB" id="A0A409W0L7"/>
<accession>A0A409W0L7</accession>
<evidence type="ECO:0000313" key="1">
    <source>
        <dbReference type="EMBL" id="PPQ72045.1"/>
    </source>
</evidence>
<dbReference type="OrthoDB" id="3069231at2759"/>